<evidence type="ECO:0000313" key="1">
    <source>
        <dbReference type="EMBL" id="EIM77550.1"/>
    </source>
</evidence>
<gene>
    <name evidence="1" type="ORF">A3SI_06289</name>
</gene>
<sequence>MAGVKAEFSKFGGLIAKAQKKLQDANQDLDQLVGTRTRAIERKLRDVSLLEDEQHHDDKLLP</sequence>
<keyword evidence="2" id="KW-1185">Reference proteome</keyword>
<dbReference type="EMBL" id="AJYA01000014">
    <property type="protein sequence ID" value="EIM77550.1"/>
    <property type="molecule type" value="Genomic_DNA"/>
</dbReference>
<protein>
    <submittedName>
        <fullName evidence="1">Uncharacterized protein</fullName>
    </submittedName>
</protein>
<dbReference type="PATRIC" id="fig|1189621.3.peg.1315"/>
<organism evidence="1 2">
    <name type="scientific">Nitritalea halalkaliphila LW7</name>
    <dbReference type="NCBI Taxonomy" id="1189621"/>
    <lineage>
        <taxon>Bacteria</taxon>
        <taxon>Pseudomonadati</taxon>
        <taxon>Bacteroidota</taxon>
        <taxon>Cytophagia</taxon>
        <taxon>Cytophagales</taxon>
        <taxon>Cyclobacteriaceae</taxon>
        <taxon>Nitritalea</taxon>
    </lineage>
</organism>
<dbReference type="Proteomes" id="UP000005551">
    <property type="component" value="Unassembled WGS sequence"/>
</dbReference>
<comment type="caution">
    <text evidence="1">The sequence shown here is derived from an EMBL/GenBank/DDBJ whole genome shotgun (WGS) entry which is preliminary data.</text>
</comment>
<proteinExistence type="predicted"/>
<name>I5C6U8_9BACT</name>
<evidence type="ECO:0000313" key="2">
    <source>
        <dbReference type="Proteomes" id="UP000005551"/>
    </source>
</evidence>
<accession>I5C6U8</accession>
<dbReference type="AlphaFoldDB" id="I5C6U8"/>
<dbReference type="STRING" id="1189621.A3SI_06289"/>
<reference evidence="1 2" key="1">
    <citation type="submission" date="2012-05" db="EMBL/GenBank/DDBJ databases">
        <title>Genome sequence of Nitritalea halalkaliphila LW7.</title>
        <authorList>
            <person name="Jangir P.K."/>
            <person name="Singh A."/>
            <person name="Shivaji S."/>
            <person name="Sharma R."/>
        </authorList>
    </citation>
    <scope>NUCLEOTIDE SEQUENCE [LARGE SCALE GENOMIC DNA]</scope>
    <source>
        <strain evidence="1 2">LW7</strain>
    </source>
</reference>